<dbReference type="InterPro" id="IPR029063">
    <property type="entry name" value="SAM-dependent_MTases_sf"/>
</dbReference>
<dbReference type="STRING" id="207559.Dde_3318"/>
<dbReference type="Pfam" id="PF13489">
    <property type="entry name" value="Methyltransf_23"/>
    <property type="match status" value="1"/>
</dbReference>
<dbReference type="KEGG" id="dde:Dde_3318"/>
<dbReference type="AlphaFoldDB" id="Q30W34"/>
<dbReference type="HOGENOM" id="CLU_1068118_0_0_7"/>
<proteinExistence type="predicted"/>
<evidence type="ECO:0000313" key="1">
    <source>
        <dbReference type="EMBL" id="ABB40112.1"/>
    </source>
</evidence>
<keyword evidence="2" id="KW-1185">Reference proteome</keyword>
<dbReference type="eggNOG" id="COG0500">
    <property type="taxonomic scope" value="Bacteria"/>
</dbReference>
<keyword evidence="1" id="KW-0489">Methyltransferase</keyword>
<dbReference type="SMR" id="Q30W34"/>
<dbReference type="Proteomes" id="UP000002710">
    <property type="component" value="Chromosome"/>
</dbReference>
<dbReference type="EMBL" id="CP000112">
    <property type="protein sequence ID" value="ABB40112.1"/>
    <property type="molecule type" value="Genomic_DNA"/>
</dbReference>
<dbReference type="SUPFAM" id="SSF53335">
    <property type="entry name" value="S-adenosyl-L-methionine-dependent methyltransferases"/>
    <property type="match status" value="1"/>
</dbReference>
<sequence length="243" mass="27597">MSNEFDSDRYSTYWAEEWLDVKQYSPIGRHTRRKIMQLLARCPAPDTFADFGSGEGSLLSMVHAKYPAARLFGCDFASESVRRCRQRLPQAEIVLKDLTDPEPPFAGRVSVGVCSEVLEHIEDDARALHNLGTWAEHVIITVPGGELDESSRAVGHLRHYTKDSLRGLARRAGLEVLHLEEWGFPFSYPWYARVRNKAGYGMMVGRYSMRKKLLCHALYLLFFGNDLFSSGNKLFMLCRGSKA</sequence>
<dbReference type="GO" id="GO:0008168">
    <property type="term" value="F:methyltransferase activity"/>
    <property type="evidence" value="ECO:0007669"/>
    <property type="project" value="UniProtKB-KW"/>
</dbReference>
<reference evidence="1 2" key="1">
    <citation type="journal article" date="2011" name="J. Bacteriol.">
        <title>Complete genome sequence and updated annotation of Desulfovibrio alaskensis G20.</title>
        <authorList>
            <person name="Hauser L.J."/>
            <person name="Land M.L."/>
            <person name="Brown S.D."/>
            <person name="Larimer F."/>
            <person name="Keller K.L."/>
            <person name="Rapp-Giles B.J."/>
            <person name="Price M.N."/>
            <person name="Lin M."/>
            <person name="Bruce D.C."/>
            <person name="Detter J.C."/>
            <person name="Tapia R."/>
            <person name="Han C.S."/>
            <person name="Goodwin L.A."/>
            <person name="Cheng J.F."/>
            <person name="Pitluck S."/>
            <person name="Copeland A."/>
            <person name="Lucas S."/>
            <person name="Nolan M."/>
            <person name="Lapidus A.L."/>
            <person name="Palumbo A.V."/>
            <person name="Wall J.D."/>
        </authorList>
    </citation>
    <scope>NUCLEOTIDE SEQUENCE [LARGE SCALE GENOMIC DNA]</scope>
    <source>
        <strain evidence="2">ATCC BAA 1058 / DSM 17464 / G20</strain>
    </source>
</reference>
<evidence type="ECO:0000313" key="2">
    <source>
        <dbReference type="Proteomes" id="UP000002710"/>
    </source>
</evidence>
<dbReference type="GO" id="GO:0032259">
    <property type="term" value="P:methylation"/>
    <property type="evidence" value="ECO:0007669"/>
    <property type="project" value="UniProtKB-KW"/>
</dbReference>
<name>Q30W34_OLEA2</name>
<dbReference type="Gene3D" id="3.40.50.150">
    <property type="entry name" value="Vaccinia Virus protein VP39"/>
    <property type="match status" value="1"/>
</dbReference>
<dbReference type="RefSeq" id="WP_011369045.1">
    <property type="nucleotide sequence ID" value="NC_007519.1"/>
</dbReference>
<organism evidence="1 2">
    <name type="scientific">Oleidesulfovibrio alaskensis (strain ATCC BAA-1058 / DSM 17464 / G20)</name>
    <name type="common">Desulfovibrio alaskensis</name>
    <dbReference type="NCBI Taxonomy" id="207559"/>
    <lineage>
        <taxon>Bacteria</taxon>
        <taxon>Pseudomonadati</taxon>
        <taxon>Thermodesulfobacteriota</taxon>
        <taxon>Desulfovibrionia</taxon>
        <taxon>Desulfovibrionales</taxon>
        <taxon>Desulfovibrionaceae</taxon>
        <taxon>Oleidesulfovibrio</taxon>
    </lineage>
</organism>
<keyword evidence="1" id="KW-0808">Transferase</keyword>
<gene>
    <name evidence="1" type="ordered locus">Dde_3318</name>
</gene>
<accession>Q30W34</accession>
<protein>
    <submittedName>
        <fullName evidence="1">Methyltransferase type 11</fullName>
    </submittedName>
</protein>